<dbReference type="Proteomes" id="UP000760480">
    <property type="component" value="Unassembled WGS sequence"/>
</dbReference>
<evidence type="ECO:0008006" key="3">
    <source>
        <dbReference type="Google" id="ProtNLM"/>
    </source>
</evidence>
<accession>A0ABX1TL49</accession>
<proteinExistence type="predicted"/>
<dbReference type="EMBL" id="SPMZ01000022">
    <property type="protein sequence ID" value="NMQ19175.1"/>
    <property type="molecule type" value="Genomic_DNA"/>
</dbReference>
<name>A0ABX1TL49_9GAMM</name>
<keyword evidence="2" id="KW-1185">Reference proteome</keyword>
<evidence type="ECO:0000313" key="1">
    <source>
        <dbReference type="EMBL" id="NMQ19175.1"/>
    </source>
</evidence>
<protein>
    <recommendedName>
        <fullName evidence="3">Polymerase nucleotidyl transferase domain-containing protein</fullName>
    </recommendedName>
</protein>
<dbReference type="RefSeq" id="WP_169248435.1">
    <property type="nucleotide sequence ID" value="NZ_SPMZ01000022.1"/>
</dbReference>
<organism evidence="1 2">
    <name type="scientific">Candidatus Competibacter phosphatis</name>
    <dbReference type="NCBI Taxonomy" id="221280"/>
    <lineage>
        <taxon>Bacteria</taxon>
        <taxon>Pseudomonadati</taxon>
        <taxon>Pseudomonadota</taxon>
        <taxon>Gammaproteobacteria</taxon>
        <taxon>Candidatus Competibacteraceae</taxon>
        <taxon>Candidatus Competibacter</taxon>
    </lineage>
</organism>
<comment type="caution">
    <text evidence="1">The sequence shown here is derived from an EMBL/GenBank/DDBJ whole genome shotgun (WGS) entry which is preliminary data.</text>
</comment>
<gene>
    <name evidence="1" type="ORF">E4P82_08165</name>
</gene>
<reference evidence="1 2" key="1">
    <citation type="submission" date="2019-03" db="EMBL/GenBank/DDBJ databases">
        <title>Metabolic reconstructions from genomes of highly enriched 'Candidatus Accumulibacter' and 'Candidatus Competibacter' bioreactor populations.</title>
        <authorList>
            <person name="Annavajhala M.K."/>
            <person name="Welles L."/>
            <person name="Abbas B."/>
            <person name="Sorokin D."/>
            <person name="Park H."/>
            <person name="Van Loosdrecht M."/>
            <person name="Chandran K."/>
        </authorList>
    </citation>
    <scope>NUCLEOTIDE SEQUENCE [LARGE SCALE GENOMIC DNA]</scope>
    <source>
        <strain evidence="1 2">SBR_G</strain>
    </source>
</reference>
<evidence type="ECO:0000313" key="2">
    <source>
        <dbReference type="Proteomes" id="UP000760480"/>
    </source>
</evidence>
<sequence>MLRPFDYVLARNGLLFVVNNHEEQDGHIVAVPKYAPFRFEPQKFQGKTWHMLGEEWSRVSDPFAFTASLPAGLRNRMRDFHSCAGGYLLTRMDIVETFRATDGPARLQARPNSSETSISRAANRLVDLVTEAVPQHALGLTGSLLFGGEIEDFSDIDLVVYGSEHYLALTDHLRRQTSSAVRFRTIREWKEFHDRYAVRSNLTREEFARHMANKADQIYFDNISVSIFAVRTYPADFEHLGRFPWESTGSLQPHCVTGTVLDISESMFLPAVYLIREQETGQMLACRSDNRAEISQARVGDRIEVSGHVNPGNTVEWIRTGSSGSIRLTEPSSYPVLVSRNIAYSHPFLRAENESAEVIYRRRNRDLATLFDPRQLKLYELNRGAMLIFELSKEGRSDQEIHRALIAERIHIPARRIANFIGMIKAKGFLP</sequence>